<feature type="signal peptide" evidence="3">
    <location>
        <begin position="1"/>
        <end position="19"/>
    </location>
</feature>
<dbReference type="NCBIfam" id="NF002967">
    <property type="entry name" value="PRK03641.1"/>
    <property type="match status" value="1"/>
</dbReference>
<dbReference type="PATRIC" id="fig|1441930.4.peg.448"/>
<gene>
    <name evidence="4" type="ORF">Z042_02190</name>
</gene>
<keyword evidence="5" id="KW-1185">Reference proteome</keyword>
<dbReference type="OrthoDB" id="6428208at2"/>
<comment type="similarity">
    <text evidence="1 3">Belongs to the UPF0319 family.</text>
</comment>
<dbReference type="STRING" id="1441930.Z042_02190"/>
<dbReference type="PANTHER" id="PTHR38108">
    <property type="entry name" value="UPF0319 PROTEIN YCCT"/>
    <property type="match status" value="1"/>
</dbReference>
<dbReference type="KEGG" id="sfo:Z042_02190"/>
<keyword evidence="2 3" id="KW-0732">Signal</keyword>
<dbReference type="AlphaFoldDB" id="W0L843"/>
<evidence type="ECO:0000313" key="5">
    <source>
        <dbReference type="Proteomes" id="UP000019030"/>
    </source>
</evidence>
<feature type="chain" id="PRO_5009023600" description="UPF0319 protein Z042_02190" evidence="3">
    <location>
        <begin position="20"/>
        <end position="223"/>
    </location>
</feature>
<protein>
    <recommendedName>
        <fullName evidence="3">UPF0319 protein Z042_02190</fullName>
    </recommendedName>
</protein>
<dbReference type="HAMAP" id="MF_00789">
    <property type="entry name" value="UPF0319"/>
    <property type="match status" value="1"/>
</dbReference>
<reference evidence="4 5" key="1">
    <citation type="submission" date="2014-01" db="EMBL/GenBank/DDBJ databases">
        <title>Isolation of Serratia multitudinisentens RB-25 from Ex-Landfill site.</title>
        <authorList>
            <person name="Robson E.H.J."/>
        </authorList>
    </citation>
    <scope>NUCLEOTIDE SEQUENCE [LARGE SCALE GENOMIC DNA]</scope>
    <source>
        <strain evidence="4 5">RB-25</strain>
    </source>
</reference>
<evidence type="ECO:0000256" key="2">
    <source>
        <dbReference type="ARBA" id="ARBA00022729"/>
    </source>
</evidence>
<name>W0L843_9GAMM</name>
<dbReference type="HOGENOM" id="CLU_073782_2_0_6"/>
<sequence length="223" mass="24766" precursor="true">MKFGLVVAGLLCFSMSVSATATTLKLSPDIDLLAVDGKRMTGSLLKGADSLELDNGQHQLLFQVTKTMRKNAQIQVLYTSSPLIAVFNSHNISAVSIELPNIDNERESRHFETTLNYRIIDKNGKVLPVKRDVLPLHTLPTDVSLEKVLADYNGKGHPASVPALAHLRATTIADPLRTNKANQKVITLKEGTVSEQMLQYWFLQADKETQKRFIGWANQHPLH</sequence>
<dbReference type="Proteomes" id="UP000019030">
    <property type="component" value="Chromosome"/>
</dbReference>
<accession>W0L843</accession>
<dbReference type="InterPro" id="IPR018635">
    <property type="entry name" value="UPF0319"/>
</dbReference>
<proteinExistence type="inferred from homology"/>
<dbReference type="eggNOG" id="COG3110">
    <property type="taxonomic scope" value="Bacteria"/>
</dbReference>
<dbReference type="PANTHER" id="PTHR38108:SF1">
    <property type="entry name" value="UPF0319 PROTEIN YCCT"/>
    <property type="match status" value="1"/>
</dbReference>
<reference evidence="4 5" key="2">
    <citation type="submission" date="2015-03" db="EMBL/GenBank/DDBJ databases">
        <authorList>
            <person name="Chan K.-G."/>
        </authorList>
    </citation>
    <scope>NUCLEOTIDE SEQUENCE [LARGE SCALE GENOMIC DNA]</scope>
    <source>
        <strain evidence="4 5">RB-25</strain>
    </source>
</reference>
<evidence type="ECO:0000313" key="4">
    <source>
        <dbReference type="EMBL" id="AHG18564.1"/>
    </source>
</evidence>
<organism evidence="4 5">
    <name type="scientific">Chania multitudinisentens RB-25</name>
    <dbReference type="NCBI Taxonomy" id="1441930"/>
    <lineage>
        <taxon>Bacteria</taxon>
        <taxon>Pseudomonadati</taxon>
        <taxon>Pseudomonadota</taxon>
        <taxon>Gammaproteobacteria</taxon>
        <taxon>Enterobacterales</taxon>
        <taxon>Yersiniaceae</taxon>
        <taxon>Chania</taxon>
    </lineage>
</organism>
<dbReference type="EMBL" id="CP007044">
    <property type="protein sequence ID" value="AHG18564.1"/>
    <property type="molecule type" value="Genomic_DNA"/>
</dbReference>
<evidence type="ECO:0000256" key="3">
    <source>
        <dbReference type="HAMAP-Rule" id="MF_00789"/>
    </source>
</evidence>
<dbReference type="Pfam" id="PF09829">
    <property type="entry name" value="DUF2057"/>
    <property type="match status" value="1"/>
</dbReference>
<dbReference type="RefSeq" id="WP_024913552.1">
    <property type="nucleotide sequence ID" value="NZ_CP007044.2"/>
</dbReference>
<evidence type="ECO:0000256" key="1">
    <source>
        <dbReference type="ARBA" id="ARBA00008490"/>
    </source>
</evidence>